<dbReference type="GO" id="GO:0008233">
    <property type="term" value="F:peptidase activity"/>
    <property type="evidence" value="ECO:0007669"/>
    <property type="project" value="UniProtKB-KW"/>
</dbReference>
<dbReference type="OrthoDB" id="9797358at2"/>
<dbReference type="AlphaFoldDB" id="A0A5R9IU57"/>
<dbReference type="GO" id="GO:0045732">
    <property type="term" value="P:positive regulation of protein catabolic process"/>
    <property type="evidence" value="ECO:0007669"/>
    <property type="project" value="TreeGrafter"/>
</dbReference>
<dbReference type="GO" id="GO:0005829">
    <property type="term" value="C:cytosol"/>
    <property type="evidence" value="ECO:0007669"/>
    <property type="project" value="TreeGrafter"/>
</dbReference>
<evidence type="ECO:0000313" key="3">
    <source>
        <dbReference type="Proteomes" id="UP000307790"/>
    </source>
</evidence>
<proteinExistence type="predicted"/>
<dbReference type="InterPro" id="IPR036760">
    <property type="entry name" value="SspB-like_sf"/>
</dbReference>
<dbReference type="Gene3D" id="2.30.30.220">
    <property type="entry name" value="SspB-like"/>
    <property type="match status" value="1"/>
</dbReference>
<keyword evidence="3" id="KW-1185">Reference proteome</keyword>
<dbReference type="PANTHER" id="PTHR37486:SF1">
    <property type="entry name" value="STRINGENT STARVATION PROTEIN B"/>
    <property type="match status" value="1"/>
</dbReference>
<dbReference type="Pfam" id="PF04386">
    <property type="entry name" value="SspB"/>
    <property type="match status" value="1"/>
</dbReference>
<reference evidence="2 3" key="1">
    <citation type="submission" date="2019-05" db="EMBL/GenBank/DDBJ databases">
        <title>Genome sequences of Thalassotalea litorea 1K03283.</title>
        <authorList>
            <person name="Zhang D."/>
        </authorList>
    </citation>
    <scope>NUCLEOTIDE SEQUENCE [LARGE SCALE GENOMIC DNA]</scope>
    <source>
        <strain evidence="2 3">MCCC 1K03283</strain>
    </source>
</reference>
<dbReference type="SUPFAM" id="SSF101738">
    <property type="entry name" value="SspB-like"/>
    <property type="match status" value="1"/>
</dbReference>
<dbReference type="InterPro" id="IPR007481">
    <property type="entry name" value="SspB"/>
</dbReference>
<evidence type="ECO:0000256" key="1">
    <source>
        <dbReference type="SAM" id="MobiDB-lite"/>
    </source>
</evidence>
<gene>
    <name evidence="2" type="ORF">FE810_04110</name>
</gene>
<comment type="caution">
    <text evidence="2">The sequence shown here is derived from an EMBL/GenBank/DDBJ whole genome shotgun (WGS) entry which is preliminary data.</text>
</comment>
<feature type="region of interest" description="Disordered" evidence="1">
    <location>
        <begin position="114"/>
        <end position="135"/>
    </location>
</feature>
<name>A0A5R9IU57_9GAMM</name>
<accession>A0A5R9IU57</accession>
<evidence type="ECO:0000313" key="2">
    <source>
        <dbReference type="EMBL" id="TLU66706.1"/>
    </source>
</evidence>
<keyword evidence="2" id="KW-0378">Hydrolase</keyword>
<dbReference type="EMBL" id="VCBC01000004">
    <property type="protein sequence ID" value="TLU66706.1"/>
    <property type="molecule type" value="Genomic_DNA"/>
</dbReference>
<dbReference type="GO" id="GO:0005840">
    <property type="term" value="C:ribosome"/>
    <property type="evidence" value="ECO:0007669"/>
    <property type="project" value="TreeGrafter"/>
</dbReference>
<dbReference type="NCBIfam" id="NF008769">
    <property type="entry name" value="PRK11798.2-5"/>
    <property type="match status" value="1"/>
</dbReference>
<dbReference type="GO" id="GO:0006508">
    <property type="term" value="P:proteolysis"/>
    <property type="evidence" value="ECO:0007669"/>
    <property type="project" value="UniProtKB-KW"/>
</dbReference>
<dbReference type="RefSeq" id="WP_138318771.1">
    <property type="nucleotide sequence ID" value="NZ_VCBC01000004.1"/>
</dbReference>
<dbReference type="Proteomes" id="UP000307790">
    <property type="component" value="Unassembled WGS sequence"/>
</dbReference>
<sequence length="135" mass="14965">MSSNKPYLIRAFFEWIVDNELTPYIAVDAYFPDVQVPVAYVTEGQIVLNIAPVSVGGFAMGEEVIEFSARFGGKLEHLVVPFEAVAAIYARENGVGTSFEVNYPEELPEEVSIEVEQEEELKPPKKGKPTLSIVK</sequence>
<keyword evidence="2" id="KW-0645">Protease</keyword>
<organism evidence="2 3">
    <name type="scientific">Thalassotalea litorea</name>
    <dbReference type="NCBI Taxonomy" id="2020715"/>
    <lineage>
        <taxon>Bacteria</taxon>
        <taxon>Pseudomonadati</taxon>
        <taxon>Pseudomonadota</taxon>
        <taxon>Gammaproteobacteria</taxon>
        <taxon>Alteromonadales</taxon>
        <taxon>Colwelliaceae</taxon>
        <taxon>Thalassotalea</taxon>
    </lineage>
</organism>
<dbReference type="PIRSF" id="PIRSF005276">
    <property type="entry name" value="SspB"/>
    <property type="match status" value="1"/>
</dbReference>
<dbReference type="PANTHER" id="PTHR37486">
    <property type="entry name" value="STRINGENT STARVATION PROTEIN B"/>
    <property type="match status" value="1"/>
</dbReference>
<protein>
    <submittedName>
        <fullName evidence="2">ClpXP protease specificity-enhancing factor</fullName>
    </submittedName>
</protein>